<dbReference type="EMBL" id="UINC01016533">
    <property type="protein sequence ID" value="SVA68765.1"/>
    <property type="molecule type" value="Genomic_DNA"/>
</dbReference>
<gene>
    <name evidence="2" type="ORF">METZ01_LOCUS121619</name>
</gene>
<feature type="compositionally biased region" description="Acidic residues" evidence="1">
    <location>
        <begin position="611"/>
        <end position="655"/>
    </location>
</feature>
<reference evidence="2" key="1">
    <citation type="submission" date="2018-05" db="EMBL/GenBank/DDBJ databases">
        <authorList>
            <person name="Lanie J.A."/>
            <person name="Ng W.-L."/>
            <person name="Kazmierczak K.M."/>
            <person name="Andrzejewski T.M."/>
            <person name="Davidsen T.M."/>
            <person name="Wayne K.J."/>
            <person name="Tettelin H."/>
            <person name="Glass J.I."/>
            <person name="Rusch D."/>
            <person name="Podicherti R."/>
            <person name="Tsui H.-C.T."/>
            <person name="Winkler M.E."/>
        </authorList>
    </citation>
    <scope>NUCLEOTIDE SEQUENCE</scope>
</reference>
<dbReference type="InterPro" id="IPR011990">
    <property type="entry name" value="TPR-like_helical_dom_sf"/>
</dbReference>
<protein>
    <recommendedName>
        <fullName evidence="3">Tetratricopeptide repeat protein</fullName>
    </recommendedName>
</protein>
<feature type="region of interest" description="Disordered" evidence="1">
    <location>
        <begin position="589"/>
        <end position="655"/>
    </location>
</feature>
<name>A0A381XVN1_9ZZZZ</name>
<dbReference type="Gene3D" id="1.25.40.10">
    <property type="entry name" value="Tetratricopeptide repeat domain"/>
    <property type="match status" value="1"/>
</dbReference>
<evidence type="ECO:0000256" key="1">
    <source>
        <dbReference type="SAM" id="MobiDB-lite"/>
    </source>
</evidence>
<accession>A0A381XVN1</accession>
<dbReference type="SUPFAM" id="SSF48452">
    <property type="entry name" value="TPR-like"/>
    <property type="match status" value="1"/>
</dbReference>
<proteinExistence type="predicted"/>
<evidence type="ECO:0008006" key="3">
    <source>
        <dbReference type="Google" id="ProtNLM"/>
    </source>
</evidence>
<organism evidence="2">
    <name type="scientific">marine metagenome</name>
    <dbReference type="NCBI Taxonomy" id="408172"/>
    <lineage>
        <taxon>unclassified sequences</taxon>
        <taxon>metagenomes</taxon>
        <taxon>ecological metagenomes</taxon>
    </lineage>
</organism>
<evidence type="ECO:0000313" key="2">
    <source>
        <dbReference type="EMBL" id="SVA68765.1"/>
    </source>
</evidence>
<feature type="compositionally biased region" description="Basic and acidic residues" evidence="1">
    <location>
        <begin position="596"/>
        <end position="610"/>
    </location>
</feature>
<sequence length="790" mass="89919">SQGMYEAAFAAAEEAGDEIKAARYKILSHDQRGEYYLAALKSRDLEKFTDALEYAEKAMENDPADIDAAGLLEEIYETLGRSEDAAEMRAQRHYRNATKQGGKQGSASFYSLAAREWDEINKYGASAEAWSRAGEHLISASRYSTIQDFVGVRREVILFIEKSKGSDKSALRAAAIYLLGDKVKEVAPNWDLASKLGEIIPSIEFEVRQEIEGDLKKAATFARKSRDTSLLQKIEDLDVGEITDPNRKAWRLRALGRHEDAARTLYEDGQFKEAFNIYEIGEKGRLELLKIEGFEKQEPIIHLADLYYVEGGIEKALEISTRNTPQDRRSARAKINGVLRRPSSATLEERLIFSRLICRYPDLLPPAQRKSAARILYLGLMNCNGQGWYFRGIRYGLASLGLVWKNDLEGIFDSDEWAHVQDRIFLLEIFAHIEKPLSYYSSIHDFKGFCDELIGVACWESFFVMCDWILTRTDFHGDERLTIRLGMIGCMLSKGMRPNVVAEATDLIRFAEPSSEHLYEGLRRVNSSQWILPLTMRQWSSRTTEKASDWLYTPALKKLREDVYDFSLPSKWVDDAEKLVSKDMPESWRGAVTKSPKREKLIDSDVKEITDPEPEPEPDPEPEPEPDPEPEPEPDPEPEPEPEIADDSDEVEEEVVDVRDKLMEAIDQAVVEANKKSHEGIWPSDCFKDIAELIPTDAMEQYRKISPIWHRFTQLSRDEEIHPYTCLCIVEILNPILENVSSEFNMDNRGMGVGDRGPFRTQQAAAFDKAKRNGDESVQQRVMGLKLGVN</sequence>
<dbReference type="AlphaFoldDB" id="A0A381XVN1"/>
<feature type="non-terminal residue" evidence="2">
    <location>
        <position position="1"/>
    </location>
</feature>